<dbReference type="InterPro" id="IPR011713">
    <property type="entry name" value="Leu-rich_rpt_3"/>
</dbReference>
<keyword evidence="3" id="KW-0611">Plant defense</keyword>
<dbReference type="Proteomes" id="UP000002051">
    <property type="component" value="Chromosome 5"/>
</dbReference>
<dbReference type="InterPro" id="IPR032675">
    <property type="entry name" value="LRR_dom_sf"/>
</dbReference>
<dbReference type="EMBL" id="CM001221">
    <property type="protein sequence ID" value="AES99963.1"/>
    <property type="molecule type" value="Genomic_DNA"/>
</dbReference>
<keyword evidence="9" id="KW-1185">Reference proteome</keyword>
<dbReference type="InterPro" id="IPR027417">
    <property type="entry name" value="P-loop_NTPase"/>
</dbReference>
<evidence type="ECO:0000259" key="6">
    <source>
        <dbReference type="PROSITE" id="PS50104"/>
    </source>
</evidence>
<dbReference type="GO" id="GO:0043531">
    <property type="term" value="F:ADP binding"/>
    <property type="evidence" value="ECO:0007669"/>
    <property type="project" value="InterPro"/>
</dbReference>
<dbReference type="SMART" id="SM00255">
    <property type="entry name" value="TIR"/>
    <property type="match status" value="1"/>
</dbReference>
<feature type="region of interest" description="Disordered" evidence="5">
    <location>
        <begin position="1218"/>
        <end position="1245"/>
    </location>
</feature>
<evidence type="ECO:0000256" key="3">
    <source>
        <dbReference type="ARBA" id="ARBA00022821"/>
    </source>
</evidence>
<dbReference type="SUPFAM" id="SSF52058">
    <property type="entry name" value="L domain-like"/>
    <property type="match status" value="1"/>
</dbReference>
<dbReference type="HOGENOM" id="CLU_001561_0_0_1"/>
<evidence type="ECO:0000313" key="9">
    <source>
        <dbReference type="Proteomes" id="UP000002051"/>
    </source>
</evidence>
<sequence>MSCWPELNSNGTSHRKYDVFISFRGEDTRFGITDHLYDALIHKSIKTYIDYQLNRGEDVWPALSKAIEDSYISIIVFSENFATSKWCLEELVKVLECRKDHGQIVIPVFYKADPSHIRNQKASYETAFAKHERELGTKDSISNKSKVLKWKAALTEAANISGWDSHTYEKESILILKIVNDVLEKLQLRYPNELEGVVRNEKNSECVESLLKKFRILGIWSMGGMGKTTIAKVFFAKHFAQYDHVCFANAKEYSLSRLLSELLKEEISASDVVKSTIHMRRLRSRKVLIVLDNVESSDQFDYLCRDYHDLTQDSRLIITTKDKQLLRGRVDWIYEVKHWEDPKSLELFCLEAFEPSNPREKYEHLLQKAITYAGGVPLALKLLALHLRSREIEFWVSSFKKLDKYPDGRLHKVLRVSYDELDALQKKIFLDIAFFFIGEKKERVTKILDACGFEPNSGIVVLKDKALITVSNNHTIQMHDLLQKMGSDIICNDCGEDPATHTRLSGTAAFEVIEENKGSSSIEGIMLDLSQNNVLPLTSDTFTKMKALRILKFHAPSSLQKCTITYPYLPKFLKLFSKKLRYFEWYGYPFESLPQPFHAKFLVEIRMPHSNVKQLWQGMKELGKLEGIDLSECKHLIKLPDFSKASSLKWVNLSGCESLVDLPPSVLCADMLVTLILHRCTKITSVRGEKHLNCLEKISVDGCKSLKIFAVSSNLIENLDLSSTGIQTLDLSIGSLEKLKRLNLDSLKLNCLPEGLSSVTSISELKISGSALIVEKQLLEELFDGLQSLQILHMKDFINQFELPNNIHVLSKLKELNLDGSNMKRLPESIKKLEELEILSLVNCRELECIPELPPLVTLLNAVNCTSLVSVSNLKGLATMMMGKTKHISFSNSLNLDGHSLSLIMENLNLTMMSAVFQNVSVRRLRVKVHSYNYNSVDACRPGTSIPRLFKCQTAADSSITITLLPERSNLLGFIYSVVLSPAGGNGMKKGEARIKCQCSLGKEGIKASWLNTHVTELNSDHTYVWYDPFHCDSILKFYQPKICFEFYVTNDTTGEVDSSIHIKECGVRQVSVAELETVLPELELDSQKKKDLKKAVELESGRRITLKPIVQESIEENNENKSHFFNVEERIESSNKEINTNAGTSHEENVTNTAKVLESKGIEGRPTESEAGLHLPVMSAVEENASDNKLSENNYDWQDNIDDETKQSKGKANIQGGQVIVPDTNGSISKEKAPVDLSKSEDGSDEDIFSEVERILKGSPESSPKATCSTSDDVAVREALHNLECLLEKSLESILCDVELQKQLRTSLECIKQATHEKVSPNVVKLVQKMASSIHNLFDDFVMTKNAVEDHINALQKREKLVQLIRDGKKQKKSMKKEKSRFEDEDKRLAEEGEKLDEKIRILVEQKKSNELKRTKLKEKMERCEGEKNKVEDEAKNMLAESKELMSSIKNSKSSYDTALSRQNKLEDKWEGFRIAFAANLINNSNFVFE</sequence>
<dbReference type="KEGG" id="mtr:11424526"/>
<dbReference type="SUPFAM" id="SSF46785">
    <property type="entry name" value="Winged helix' DNA-binding domain"/>
    <property type="match status" value="1"/>
</dbReference>
<evidence type="ECO:0000256" key="5">
    <source>
        <dbReference type="SAM" id="MobiDB-lite"/>
    </source>
</evidence>
<dbReference type="Gene3D" id="3.40.50.300">
    <property type="entry name" value="P-loop containing nucleotide triphosphate hydrolases"/>
    <property type="match status" value="1"/>
</dbReference>
<gene>
    <name evidence="8" type="primary">11424526</name>
    <name evidence="7" type="ordered locus">MTR_5g086690</name>
</gene>
<evidence type="ECO:0000256" key="4">
    <source>
        <dbReference type="ARBA" id="ARBA00023027"/>
    </source>
</evidence>
<dbReference type="OrthoDB" id="1055097at2759"/>
<dbReference type="InterPro" id="IPR044974">
    <property type="entry name" value="Disease_R_plants"/>
</dbReference>
<dbReference type="GO" id="GO:0007165">
    <property type="term" value="P:signal transduction"/>
    <property type="evidence" value="ECO:0007669"/>
    <property type="project" value="InterPro"/>
</dbReference>
<dbReference type="EnsemblPlants" id="AES99963">
    <property type="protein sequence ID" value="AES99963"/>
    <property type="gene ID" value="MTR_5g086690"/>
</dbReference>
<dbReference type="Gene3D" id="3.80.10.10">
    <property type="entry name" value="Ribonuclease Inhibitor"/>
    <property type="match status" value="2"/>
</dbReference>
<protein>
    <submittedName>
        <fullName evidence="7">Disease resistance protein (TIR-NBS-LRR class), putative</fullName>
    </submittedName>
</protein>
<feature type="region of interest" description="Disordered" evidence="5">
    <location>
        <begin position="1368"/>
        <end position="1388"/>
    </location>
</feature>
<dbReference type="InterPro" id="IPR000157">
    <property type="entry name" value="TIR_dom"/>
</dbReference>
<dbReference type="InterPro" id="IPR036390">
    <property type="entry name" value="WH_DNA-bd_sf"/>
</dbReference>
<dbReference type="SUPFAM" id="SSF52540">
    <property type="entry name" value="P-loop containing nucleoside triphosphate hydrolases"/>
    <property type="match status" value="1"/>
</dbReference>
<dbReference type="InterPro" id="IPR058192">
    <property type="entry name" value="WHD_ROQ1-like"/>
</dbReference>
<dbReference type="InterPro" id="IPR042197">
    <property type="entry name" value="Apaf_helical"/>
</dbReference>
<evidence type="ECO:0000256" key="1">
    <source>
        <dbReference type="ARBA" id="ARBA00022614"/>
    </source>
</evidence>
<evidence type="ECO:0000256" key="2">
    <source>
        <dbReference type="ARBA" id="ARBA00022737"/>
    </source>
</evidence>
<feature type="compositionally biased region" description="Basic residues" evidence="5">
    <location>
        <begin position="1370"/>
        <end position="1380"/>
    </location>
</feature>
<name>G7KCQ4_MEDTR</name>
<dbReference type="InterPro" id="IPR035897">
    <property type="entry name" value="Toll_tir_struct_dom_sf"/>
</dbReference>
<dbReference type="Gene3D" id="1.10.8.430">
    <property type="entry name" value="Helical domain of apoptotic protease-activating factors"/>
    <property type="match status" value="1"/>
</dbReference>
<dbReference type="Pfam" id="PF00931">
    <property type="entry name" value="NB-ARC"/>
    <property type="match status" value="1"/>
</dbReference>
<dbReference type="PANTHER" id="PTHR11017:SF243">
    <property type="entry name" value="ADP-RIBOSYL CYCLASE_CYCLIC ADP-RIBOSE HYDROLASE"/>
    <property type="match status" value="1"/>
</dbReference>
<feature type="domain" description="TIR" evidence="6">
    <location>
        <begin position="15"/>
        <end position="186"/>
    </location>
</feature>
<dbReference type="Pfam" id="PF23282">
    <property type="entry name" value="WHD_ROQ1"/>
    <property type="match status" value="1"/>
</dbReference>
<dbReference type="PaxDb" id="3880-AES99963"/>
<dbReference type="InterPro" id="IPR002182">
    <property type="entry name" value="NB-ARC"/>
</dbReference>
<evidence type="ECO:0000313" key="7">
    <source>
        <dbReference type="EMBL" id="AES99963.1"/>
    </source>
</evidence>
<organism evidence="7 9">
    <name type="scientific">Medicago truncatula</name>
    <name type="common">Barrel medic</name>
    <name type="synonym">Medicago tribuloides</name>
    <dbReference type="NCBI Taxonomy" id="3880"/>
    <lineage>
        <taxon>Eukaryota</taxon>
        <taxon>Viridiplantae</taxon>
        <taxon>Streptophyta</taxon>
        <taxon>Embryophyta</taxon>
        <taxon>Tracheophyta</taxon>
        <taxon>Spermatophyta</taxon>
        <taxon>Magnoliopsida</taxon>
        <taxon>eudicotyledons</taxon>
        <taxon>Gunneridae</taxon>
        <taxon>Pentapetalae</taxon>
        <taxon>rosids</taxon>
        <taxon>fabids</taxon>
        <taxon>Fabales</taxon>
        <taxon>Fabaceae</taxon>
        <taxon>Papilionoideae</taxon>
        <taxon>50 kb inversion clade</taxon>
        <taxon>NPAAA clade</taxon>
        <taxon>Hologalegina</taxon>
        <taxon>IRL clade</taxon>
        <taxon>Trifolieae</taxon>
        <taxon>Medicago</taxon>
    </lineage>
</organism>
<dbReference type="SUPFAM" id="SSF52200">
    <property type="entry name" value="Toll/Interleukin receptor TIR domain"/>
    <property type="match status" value="1"/>
</dbReference>
<keyword evidence="2" id="KW-0677">Repeat</keyword>
<dbReference type="PROSITE" id="PS50104">
    <property type="entry name" value="TIR"/>
    <property type="match status" value="1"/>
</dbReference>
<evidence type="ECO:0000313" key="8">
    <source>
        <dbReference type="EnsemblPlants" id="AES99963"/>
    </source>
</evidence>
<dbReference type="Pfam" id="PF01582">
    <property type="entry name" value="TIR"/>
    <property type="match status" value="1"/>
</dbReference>
<dbReference type="GO" id="GO:0006952">
    <property type="term" value="P:defense response"/>
    <property type="evidence" value="ECO:0007669"/>
    <property type="project" value="UniProtKB-KW"/>
</dbReference>
<dbReference type="Gene3D" id="3.40.50.10140">
    <property type="entry name" value="Toll/interleukin-1 receptor homology (TIR) domain"/>
    <property type="match status" value="1"/>
</dbReference>
<feature type="compositionally biased region" description="Basic and acidic residues" evidence="5">
    <location>
        <begin position="1230"/>
        <end position="1243"/>
    </location>
</feature>
<dbReference type="eggNOG" id="ENOG502SI7S">
    <property type="taxonomic scope" value="Eukaryota"/>
</dbReference>
<dbReference type="FunFam" id="3.40.50.10140:FF:000007">
    <property type="entry name" value="Disease resistance protein (TIR-NBS-LRR class)"/>
    <property type="match status" value="1"/>
</dbReference>
<reference evidence="8" key="3">
    <citation type="submission" date="2015-04" db="UniProtKB">
        <authorList>
            <consortium name="EnsemblPlants"/>
        </authorList>
    </citation>
    <scope>IDENTIFICATION</scope>
    <source>
        <strain evidence="8">cv. Jemalong A17</strain>
    </source>
</reference>
<reference evidence="7 9" key="1">
    <citation type="journal article" date="2011" name="Nature">
        <title>The Medicago genome provides insight into the evolution of rhizobial symbioses.</title>
        <authorList>
            <person name="Young N.D."/>
            <person name="Debelle F."/>
            <person name="Oldroyd G.E."/>
            <person name="Geurts R."/>
            <person name="Cannon S.B."/>
            <person name="Udvardi M.K."/>
            <person name="Benedito V.A."/>
            <person name="Mayer K.F."/>
            <person name="Gouzy J."/>
            <person name="Schoof H."/>
            <person name="Van de Peer Y."/>
            <person name="Proost S."/>
            <person name="Cook D.R."/>
            <person name="Meyers B.C."/>
            <person name="Spannagl M."/>
            <person name="Cheung F."/>
            <person name="De Mita S."/>
            <person name="Krishnakumar V."/>
            <person name="Gundlach H."/>
            <person name="Zhou S."/>
            <person name="Mudge J."/>
            <person name="Bharti A.K."/>
            <person name="Murray J.D."/>
            <person name="Naoumkina M.A."/>
            <person name="Rosen B."/>
            <person name="Silverstein K.A."/>
            <person name="Tang H."/>
            <person name="Rombauts S."/>
            <person name="Zhao P.X."/>
            <person name="Zhou P."/>
            <person name="Barbe V."/>
            <person name="Bardou P."/>
            <person name="Bechner M."/>
            <person name="Bellec A."/>
            <person name="Berger A."/>
            <person name="Berges H."/>
            <person name="Bidwell S."/>
            <person name="Bisseling T."/>
            <person name="Choisne N."/>
            <person name="Couloux A."/>
            <person name="Denny R."/>
            <person name="Deshpande S."/>
            <person name="Dai X."/>
            <person name="Doyle J.J."/>
            <person name="Dudez A.M."/>
            <person name="Farmer A.D."/>
            <person name="Fouteau S."/>
            <person name="Franken C."/>
            <person name="Gibelin C."/>
            <person name="Gish J."/>
            <person name="Goldstein S."/>
            <person name="Gonzalez A.J."/>
            <person name="Green P.J."/>
            <person name="Hallab A."/>
            <person name="Hartog M."/>
            <person name="Hua A."/>
            <person name="Humphray S.J."/>
            <person name="Jeong D.H."/>
            <person name="Jing Y."/>
            <person name="Jocker A."/>
            <person name="Kenton S.M."/>
            <person name="Kim D.J."/>
            <person name="Klee K."/>
            <person name="Lai H."/>
            <person name="Lang C."/>
            <person name="Lin S."/>
            <person name="Macmil S.L."/>
            <person name="Magdelenat G."/>
            <person name="Matthews L."/>
            <person name="McCorrison J."/>
            <person name="Monaghan E.L."/>
            <person name="Mun J.H."/>
            <person name="Najar F.Z."/>
            <person name="Nicholson C."/>
            <person name="Noirot C."/>
            <person name="O'Bleness M."/>
            <person name="Paule C.R."/>
            <person name="Poulain J."/>
            <person name="Prion F."/>
            <person name="Qin B."/>
            <person name="Qu C."/>
            <person name="Retzel E.F."/>
            <person name="Riddle C."/>
            <person name="Sallet E."/>
            <person name="Samain S."/>
            <person name="Samson N."/>
            <person name="Sanders I."/>
            <person name="Saurat O."/>
            <person name="Scarpelli C."/>
            <person name="Schiex T."/>
            <person name="Segurens B."/>
            <person name="Severin A.J."/>
            <person name="Sherrier D.J."/>
            <person name="Shi R."/>
            <person name="Sims S."/>
            <person name="Singer S.R."/>
            <person name="Sinharoy S."/>
            <person name="Sterck L."/>
            <person name="Viollet A."/>
            <person name="Wang B.B."/>
            <person name="Wang K."/>
            <person name="Wang M."/>
            <person name="Wang X."/>
            <person name="Warfsmann J."/>
            <person name="Weissenbach J."/>
            <person name="White D.D."/>
            <person name="White J.D."/>
            <person name="Wiley G.B."/>
            <person name="Wincker P."/>
            <person name="Xing Y."/>
            <person name="Yang L."/>
            <person name="Yao Z."/>
            <person name="Ying F."/>
            <person name="Zhai J."/>
            <person name="Zhou L."/>
            <person name="Zuber A."/>
            <person name="Denarie J."/>
            <person name="Dixon R.A."/>
            <person name="May G.D."/>
            <person name="Schwartz D.C."/>
            <person name="Rogers J."/>
            <person name="Quetier F."/>
            <person name="Town C.D."/>
            <person name="Roe B.A."/>
        </authorList>
    </citation>
    <scope>NUCLEOTIDE SEQUENCE [LARGE SCALE GENOMIC DNA]</scope>
    <source>
        <strain evidence="7">A17</strain>
        <strain evidence="8 9">cv. Jemalong A17</strain>
    </source>
</reference>
<keyword evidence="4" id="KW-0520">NAD</keyword>
<reference evidence="7 9" key="2">
    <citation type="journal article" date="2014" name="BMC Genomics">
        <title>An improved genome release (version Mt4.0) for the model legume Medicago truncatula.</title>
        <authorList>
            <person name="Tang H."/>
            <person name="Krishnakumar V."/>
            <person name="Bidwell S."/>
            <person name="Rosen B."/>
            <person name="Chan A."/>
            <person name="Zhou S."/>
            <person name="Gentzbittel L."/>
            <person name="Childs K.L."/>
            <person name="Yandell M."/>
            <person name="Gundlach H."/>
            <person name="Mayer K.F."/>
            <person name="Schwartz D.C."/>
            <person name="Town C.D."/>
        </authorList>
    </citation>
    <scope>GENOME REANNOTATION</scope>
    <source>
        <strain evidence="8 9">cv. Jemalong A17</strain>
    </source>
</reference>
<dbReference type="PRINTS" id="PR00364">
    <property type="entry name" value="DISEASERSIST"/>
</dbReference>
<keyword evidence="1" id="KW-0433">Leucine-rich repeat</keyword>
<dbReference type="PANTHER" id="PTHR11017">
    <property type="entry name" value="LEUCINE-RICH REPEAT-CONTAINING PROTEIN"/>
    <property type="match status" value="1"/>
</dbReference>
<dbReference type="Pfam" id="PF07725">
    <property type="entry name" value="LRR_3"/>
    <property type="match status" value="1"/>
</dbReference>
<proteinExistence type="predicted"/>
<accession>G7KCQ4</accession>